<feature type="compositionally biased region" description="Polar residues" evidence="3">
    <location>
        <begin position="234"/>
        <end position="257"/>
    </location>
</feature>
<dbReference type="CDD" id="cd18791">
    <property type="entry name" value="SF2_C_RHA"/>
    <property type="match status" value="1"/>
</dbReference>
<comment type="caution">
    <text evidence="6">The sequence shown here is derived from an EMBL/GenBank/DDBJ whole genome shotgun (WGS) entry which is preliminary data.</text>
</comment>
<evidence type="ECO:0000313" key="7">
    <source>
        <dbReference type="Proteomes" id="UP000320475"/>
    </source>
</evidence>
<dbReference type="SMART" id="SM00487">
    <property type="entry name" value="DEXDc"/>
    <property type="match status" value="1"/>
</dbReference>
<sequence>MPTNPSDALPIEAYVPEILDRVRHNQVTILVGETGSGKSTIVPQVLAEDSIARNIKPRVLCSQPRRVAAQKLAKRVNETYGARIGNEKFAGYRVMNERDDADSPVVYATTGYLIQWLRYREDVLDKVTHLILDESHERTIDMDLLSLLIKRHLHRKGPSHPVRLIIMSATMDTGLYKKYFTLHDVEPLDHIYVGANRFQVEDCYLEDLVGVNPVKVWVDDEESPQNAPLEPADKSTSNDSSNNGANSHPSTSAFQLSSPVPRKTKLVTEYVYHGEWDYKDFWRSIEGLEEWRRFIGESVQVFDAMDRFFGPKPSIDESFYEIGVYLALWLCQMHDVATWQVAYAQGQPSIDNINAHDDADGVDDPDARTRFNIGPCIDPDEAEFMDEMSIKPIARHQEFIEDDDPPYPLPHAQNDPSQSTCILIFLPGEHEQLSWYEMYRDIMAFQKPHVQAIAKRNISIHMLHSKANQDEVEAAFRVGPPGSCRIILATNIAESSVTIPDVKYVIDYGLRRAMEYNSRRGTQQLALGFISRASRTQRRGRAGRCSAGKIFSLYTSQFSESCLREHEIPEISQCSLESIILRVRQIFPNDAAKIVLNEMVEPPELSQVENALKRLAQVGALLKPAVLADHFTEVEKEGCITYLGAMAAELPITIVESRVLLIGAAMGEHLSAVVLAAALNGPDIFSMPSANFERDQAKFVSMLAASFAGRMYADDGSMSEPIAVLRVFGSWLQHEDAIRPNFLQEICVNWKRFREFRLGVKTLANALARSMESKMEKLESIRNSHVNISSVTPAQLEKGYRTIEQLRLLAAVAMPEQRDPLERDACYFNVQELFPATDHLRVILVMACAPQILYGVAPKPDANIALANQVVTRAFREAQAALTAESEDMNAPQMPDTGPDDTDNGIKRNCRKDRQTERRRAKIEEAKQRAQLTDQWLEHHHQARLGQDPRLQYFYHYVHPIDQARYFSPPSGYPDLGDGLGGRYSRLDPYKCLILDLKRPTEKSNVAGSKLRHYTVYQQPENIRANLEWIGVTRAVHLPGRPGHPGWDDTPDKIVLEFMDGPRPYLQDASGYPLHPALQSLTTENLRYTSPVGLRFAAYMTTGYPASFRLAVYDVDSEDANGRTVSTHGSILGAPRVPEAVSLDIARLRIPHVIMWRANRFLGHQLPNISIFPYFRSVLNSLTVPPKHTEPDQPIGIYCAARSTTGMGSRGNRIALSGSTVFLADLVWHLRLVALSALPHSVTVQLNVPCDSTAKNDFSVGTAPASEKLAARITGISHEFAQFLMELSPQACPEAFLEGSYMLQQDLQYLNRPRRALARTLLTGEGLITGSLKDPWMYDLERLAMIIRQRFDKAEGDRTEYFTAMMDVWDGNLGKSSDRHMEIKRKILWSMACAAMGGGAVGHDSMGVSSHTEGTSSNGNAREYPVNVDGVYLNEEEAALPAELHRALDLNGIRIEDKDDYDAEMMFPSFISPRQNCPKSRANGMFDVPEHDAEFADDDDEFWDGPKAGK</sequence>
<dbReference type="InterPro" id="IPR011545">
    <property type="entry name" value="DEAD/DEAH_box_helicase_dom"/>
</dbReference>
<dbReference type="Gene3D" id="3.40.50.300">
    <property type="entry name" value="P-loop containing nucleotide triphosphate hydrolases"/>
    <property type="match status" value="2"/>
</dbReference>
<keyword evidence="2" id="KW-0067">ATP-binding</keyword>
<evidence type="ECO:0000259" key="4">
    <source>
        <dbReference type="PROSITE" id="PS51192"/>
    </source>
</evidence>
<dbReference type="GO" id="GO:0003723">
    <property type="term" value="F:RNA binding"/>
    <property type="evidence" value="ECO:0007669"/>
    <property type="project" value="TreeGrafter"/>
</dbReference>
<dbReference type="PROSITE" id="PS51194">
    <property type="entry name" value="HELICASE_CTER"/>
    <property type="match status" value="1"/>
</dbReference>
<dbReference type="OrthoDB" id="66977at2759"/>
<dbReference type="SUPFAM" id="SSF52540">
    <property type="entry name" value="P-loop containing nucleoside triphosphate hydrolases"/>
    <property type="match status" value="1"/>
</dbReference>
<dbReference type="CDD" id="cd17917">
    <property type="entry name" value="DEXHc_RHA-like"/>
    <property type="match status" value="1"/>
</dbReference>
<dbReference type="Proteomes" id="UP000320475">
    <property type="component" value="Unassembled WGS sequence"/>
</dbReference>
<gene>
    <name evidence="6" type="ORF">SeLEV6574_g02294</name>
</gene>
<dbReference type="InterPro" id="IPR027417">
    <property type="entry name" value="P-loop_NTPase"/>
</dbReference>
<dbReference type="GO" id="GO:0004386">
    <property type="term" value="F:helicase activity"/>
    <property type="evidence" value="ECO:0007669"/>
    <property type="project" value="TreeGrafter"/>
</dbReference>
<feature type="region of interest" description="Disordered" evidence="3">
    <location>
        <begin position="220"/>
        <end position="257"/>
    </location>
</feature>
<dbReference type="Gene3D" id="1.20.120.1080">
    <property type="match status" value="1"/>
</dbReference>
<feature type="domain" description="Helicase ATP-binding" evidence="4">
    <location>
        <begin position="19"/>
        <end position="189"/>
    </location>
</feature>
<evidence type="ECO:0000256" key="1">
    <source>
        <dbReference type="ARBA" id="ARBA00022741"/>
    </source>
</evidence>
<dbReference type="GO" id="GO:0005524">
    <property type="term" value="F:ATP binding"/>
    <property type="evidence" value="ECO:0007669"/>
    <property type="project" value="UniProtKB-KW"/>
</dbReference>
<dbReference type="SMART" id="SM00490">
    <property type="entry name" value="HELICc"/>
    <property type="match status" value="1"/>
</dbReference>
<dbReference type="InterPro" id="IPR001650">
    <property type="entry name" value="Helicase_C-like"/>
</dbReference>
<feature type="domain" description="Helicase C-terminal" evidence="5">
    <location>
        <begin position="392"/>
        <end position="587"/>
    </location>
</feature>
<evidence type="ECO:0000256" key="2">
    <source>
        <dbReference type="ARBA" id="ARBA00022840"/>
    </source>
</evidence>
<keyword evidence="1" id="KW-0547">Nucleotide-binding</keyword>
<evidence type="ECO:0008006" key="8">
    <source>
        <dbReference type="Google" id="ProtNLM"/>
    </source>
</evidence>
<dbReference type="Pfam" id="PF00270">
    <property type="entry name" value="DEAD"/>
    <property type="match status" value="1"/>
</dbReference>
<dbReference type="PROSITE" id="PS51192">
    <property type="entry name" value="HELICASE_ATP_BIND_1"/>
    <property type="match status" value="1"/>
</dbReference>
<organism evidence="6 7">
    <name type="scientific">Synchytrium endobioticum</name>
    <dbReference type="NCBI Taxonomy" id="286115"/>
    <lineage>
        <taxon>Eukaryota</taxon>
        <taxon>Fungi</taxon>
        <taxon>Fungi incertae sedis</taxon>
        <taxon>Chytridiomycota</taxon>
        <taxon>Chytridiomycota incertae sedis</taxon>
        <taxon>Chytridiomycetes</taxon>
        <taxon>Synchytriales</taxon>
        <taxon>Synchytriaceae</taxon>
        <taxon>Synchytrium</taxon>
    </lineage>
</organism>
<name>A0A507D9F9_9FUNG</name>
<dbReference type="PANTHER" id="PTHR18934:SF145">
    <property type="entry name" value="ATP-DEPENDENT RNA HELICASE DHX57-RELATED"/>
    <property type="match status" value="1"/>
</dbReference>
<feature type="compositionally biased region" description="Basic and acidic residues" evidence="3">
    <location>
        <begin position="912"/>
        <end position="921"/>
    </location>
</feature>
<evidence type="ECO:0000259" key="5">
    <source>
        <dbReference type="PROSITE" id="PS51194"/>
    </source>
</evidence>
<evidence type="ECO:0000313" key="6">
    <source>
        <dbReference type="EMBL" id="TPX48027.1"/>
    </source>
</evidence>
<dbReference type="Pfam" id="PF00271">
    <property type="entry name" value="Helicase_C"/>
    <property type="match status" value="1"/>
</dbReference>
<accession>A0A507D9F9</accession>
<dbReference type="PANTHER" id="PTHR18934">
    <property type="entry name" value="ATP-DEPENDENT RNA HELICASE"/>
    <property type="match status" value="1"/>
</dbReference>
<dbReference type="InterPro" id="IPR014001">
    <property type="entry name" value="Helicase_ATP-bd"/>
</dbReference>
<protein>
    <recommendedName>
        <fullName evidence="8">RNA helicase</fullName>
    </recommendedName>
</protein>
<dbReference type="VEuPathDB" id="FungiDB:SeMB42_g02025"/>
<feature type="region of interest" description="Disordered" evidence="3">
    <location>
        <begin position="883"/>
        <end position="921"/>
    </location>
</feature>
<proteinExistence type="predicted"/>
<feature type="region of interest" description="Disordered" evidence="3">
    <location>
        <begin position="1491"/>
        <end position="1510"/>
    </location>
</feature>
<dbReference type="EMBL" id="QEAM01000062">
    <property type="protein sequence ID" value="TPX48027.1"/>
    <property type="molecule type" value="Genomic_DNA"/>
</dbReference>
<reference evidence="6 7" key="1">
    <citation type="journal article" date="2019" name="Sci. Rep.">
        <title>Comparative genomics of chytrid fungi reveal insights into the obligate biotrophic and pathogenic lifestyle of Synchytrium endobioticum.</title>
        <authorList>
            <person name="van de Vossenberg B.T.L.H."/>
            <person name="Warris S."/>
            <person name="Nguyen H.D.T."/>
            <person name="van Gent-Pelzer M.P.E."/>
            <person name="Joly D.L."/>
            <person name="van de Geest H.C."/>
            <person name="Bonants P.J.M."/>
            <person name="Smith D.S."/>
            <person name="Levesque C.A."/>
            <person name="van der Lee T.A.J."/>
        </authorList>
    </citation>
    <scope>NUCLEOTIDE SEQUENCE [LARGE SCALE GENOMIC DNA]</scope>
    <source>
        <strain evidence="6 7">LEV6574</strain>
    </source>
</reference>
<evidence type="ECO:0000256" key="3">
    <source>
        <dbReference type="SAM" id="MobiDB-lite"/>
    </source>
</evidence>